<keyword evidence="6" id="KW-0732">Signal</keyword>
<feature type="signal peptide" evidence="6">
    <location>
        <begin position="1"/>
        <end position="16"/>
    </location>
</feature>
<dbReference type="InterPro" id="IPR032799">
    <property type="entry name" value="TAXi_C"/>
</dbReference>
<comment type="similarity">
    <text evidence="1">Belongs to the peptidase A1 family.</text>
</comment>
<reference evidence="8" key="1">
    <citation type="journal article" date="2012" name="Nat. Commun.">
        <title>The genome of Prunus mume.</title>
        <authorList>
            <person name="Zhang Q."/>
            <person name="Chen W."/>
            <person name="Sun L."/>
            <person name="Zhao F."/>
            <person name="Huang B."/>
            <person name="Yang W."/>
            <person name="Tao Y."/>
            <person name="Wang J."/>
            <person name="Yuan Z."/>
            <person name="Fan G."/>
            <person name="Xing Z."/>
            <person name="Han C."/>
            <person name="Pan H."/>
            <person name="Zhong X."/>
            <person name="Shi W."/>
            <person name="Liang X."/>
            <person name="Du D."/>
            <person name="Sun F."/>
            <person name="Xu Z."/>
            <person name="Hao R."/>
            <person name="Lv T."/>
            <person name="Lv Y."/>
            <person name="Zheng Z."/>
            <person name="Sun M."/>
            <person name="Luo L."/>
            <person name="Cai M."/>
            <person name="Gao Y."/>
            <person name="Wang J."/>
            <person name="Yin Y."/>
            <person name="Xu X."/>
            <person name="Cheng T."/>
            <person name="Wang J."/>
        </authorList>
    </citation>
    <scope>NUCLEOTIDE SEQUENCE [LARGE SCALE GENOMIC DNA]</scope>
</reference>
<evidence type="ECO:0000313" key="9">
    <source>
        <dbReference type="RefSeq" id="XP_008218156.1"/>
    </source>
</evidence>
<evidence type="ECO:0000256" key="2">
    <source>
        <dbReference type="ARBA" id="ARBA00022670"/>
    </source>
</evidence>
<evidence type="ECO:0000256" key="5">
    <source>
        <dbReference type="ARBA" id="ARBA00023180"/>
    </source>
</evidence>
<dbReference type="GeneID" id="103318537"/>
<sequence length="436" mass="48538">MNSILVTLLVFLGTQGYDHQSHALTLKIKHQPFPFTFHNQDSASSSVTQGFSGLFYTDDLYIGTPPLKVNMAIDTGSSPTWVQSAHCTECFNVSFPNFNPNNSITFHPMPSHHPLCVPIWFAPAGNFCQYSVGYVGHQFTKGDVGLDTFTFTHHDVTNNQTGHHHHRHHKTQIQNVAFGCGVVNRIPDLPAHPRPANPVSGILGLGRDHPSSFVLQLRDITLLKFSYCLPRRVGDEASLFFGEEAELKVPAGQIQTTPIVGPSDEFYYLNMTSMSLNGSILPIDPKLFTSDGYYGVVIDSGSQYSVFMDAVYQVVRKAMVSYFMDAWLLQPLPPNKTRSKMDLCYDITDIAAAAGGGRGGLFSVAPRMVFQFDGASLELNQETTFQIFDEFNEFCLMIESANKFESTNIFGAFQQFNHRFVYDVGASKLSFFPEKC</sequence>
<dbReference type="InterPro" id="IPR001969">
    <property type="entry name" value="Aspartic_peptidase_AS"/>
</dbReference>
<evidence type="ECO:0000313" key="8">
    <source>
        <dbReference type="Proteomes" id="UP000694861"/>
    </source>
</evidence>
<dbReference type="Pfam" id="PF14543">
    <property type="entry name" value="TAXi_N"/>
    <property type="match status" value="1"/>
</dbReference>
<evidence type="ECO:0000259" key="7">
    <source>
        <dbReference type="PROSITE" id="PS51767"/>
    </source>
</evidence>
<feature type="domain" description="Peptidase A1" evidence="7">
    <location>
        <begin position="56"/>
        <end position="432"/>
    </location>
</feature>
<dbReference type="CDD" id="cd05476">
    <property type="entry name" value="pepsin_A_like_plant"/>
    <property type="match status" value="1"/>
</dbReference>
<keyword evidence="2" id="KW-0645">Protease</keyword>
<dbReference type="RefSeq" id="XP_008218156.1">
    <property type="nucleotide sequence ID" value="XM_008219934.2"/>
</dbReference>
<dbReference type="PROSITE" id="PS51767">
    <property type="entry name" value="PEPTIDASE_A1"/>
    <property type="match status" value="1"/>
</dbReference>
<keyword evidence="5" id="KW-0325">Glycoprotein</keyword>
<dbReference type="InterPro" id="IPR021109">
    <property type="entry name" value="Peptidase_aspartic_dom_sf"/>
</dbReference>
<organism evidence="8 9">
    <name type="scientific">Prunus mume</name>
    <name type="common">Japanese apricot</name>
    <name type="synonym">Armeniaca mume</name>
    <dbReference type="NCBI Taxonomy" id="102107"/>
    <lineage>
        <taxon>Eukaryota</taxon>
        <taxon>Viridiplantae</taxon>
        <taxon>Streptophyta</taxon>
        <taxon>Embryophyta</taxon>
        <taxon>Tracheophyta</taxon>
        <taxon>Spermatophyta</taxon>
        <taxon>Magnoliopsida</taxon>
        <taxon>eudicotyledons</taxon>
        <taxon>Gunneridae</taxon>
        <taxon>Pentapetalae</taxon>
        <taxon>rosids</taxon>
        <taxon>fabids</taxon>
        <taxon>Rosales</taxon>
        <taxon>Rosaceae</taxon>
        <taxon>Amygdaloideae</taxon>
        <taxon>Amygdaleae</taxon>
        <taxon>Prunus</taxon>
    </lineage>
</organism>
<evidence type="ECO:0000256" key="4">
    <source>
        <dbReference type="ARBA" id="ARBA00022801"/>
    </source>
</evidence>
<evidence type="ECO:0000256" key="6">
    <source>
        <dbReference type="SAM" id="SignalP"/>
    </source>
</evidence>
<dbReference type="InterPro" id="IPR033121">
    <property type="entry name" value="PEPTIDASE_A1"/>
</dbReference>
<keyword evidence="8" id="KW-1185">Reference proteome</keyword>
<keyword evidence="4" id="KW-0378">Hydrolase</keyword>
<dbReference type="Pfam" id="PF14541">
    <property type="entry name" value="TAXi_C"/>
    <property type="match status" value="1"/>
</dbReference>
<accession>A0ABM0N1K6</accession>
<dbReference type="InterPro" id="IPR032861">
    <property type="entry name" value="TAXi_N"/>
</dbReference>
<dbReference type="Gene3D" id="2.40.70.10">
    <property type="entry name" value="Acid Proteases"/>
    <property type="match status" value="2"/>
</dbReference>
<dbReference type="PROSITE" id="PS00141">
    <property type="entry name" value="ASP_PROTEASE"/>
    <property type="match status" value="1"/>
</dbReference>
<dbReference type="PANTHER" id="PTHR47967">
    <property type="entry name" value="OS07G0603500 PROTEIN-RELATED"/>
    <property type="match status" value="1"/>
</dbReference>
<protein>
    <submittedName>
        <fullName evidence="9">Aspartic proteinase nepenthesin-1-like</fullName>
    </submittedName>
</protein>
<evidence type="ECO:0000256" key="3">
    <source>
        <dbReference type="ARBA" id="ARBA00022750"/>
    </source>
</evidence>
<evidence type="ECO:0000256" key="1">
    <source>
        <dbReference type="ARBA" id="ARBA00007447"/>
    </source>
</evidence>
<feature type="chain" id="PRO_5046174909" evidence="6">
    <location>
        <begin position="17"/>
        <end position="436"/>
    </location>
</feature>
<dbReference type="InterPro" id="IPR034161">
    <property type="entry name" value="Pepsin-like_plant"/>
</dbReference>
<proteinExistence type="inferred from homology"/>
<reference evidence="9" key="2">
    <citation type="submission" date="2025-08" db="UniProtKB">
        <authorList>
            <consortium name="RefSeq"/>
        </authorList>
    </citation>
    <scope>IDENTIFICATION</scope>
</reference>
<dbReference type="PANTHER" id="PTHR47967:SF117">
    <property type="entry name" value="PEPTIDASE A1 DOMAIN-CONTAINING PROTEIN"/>
    <property type="match status" value="1"/>
</dbReference>
<dbReference type="Proteomes" id="UP000694861">
    <property type="component" value="Linkage group LG1"/>
</dbReference>
<dbReference type="InterPro" id="IPR051708">
    <property type="entry name" value="Plant_Aspart_Prot_A1"/>
</dbReference>
<name>A0ABM0N1K6_PRUMU</name>
<dbReference type="SUPFAM" id="SSF50630">
    <property type="entry name" value="Acid proteases"/>
    <property type="match status" value="1"/>
</dbReference>
<gene>
    <name evidence="9" type="primary">LOC103318537</name>
</gene>
<keyword evidence="3" id="KW-0064">Aspartyl protease</keyword>